<evidence type="ECO:0000256" key="7">
    <source>
        <dbReference type="ARBA" id="ARBA00022989"/>
    </source>
</evidence>
<keyword evidence="9" id="KW-0131">Cell cycle</keyword>
<dbReference type="PIRSF" id="PIRSF006318">
    <property type="entry name" value="YhcB"/>
    <property type="match status" value="1"/>
</dbReference>
<dbReference type="InterPro" id="IPR009386">
    <property type="entry name" value="ZapG-like"/>
</dbReference>
<evidence type="ECO:0000256" key="15">
    <source>
        <dbReference type="SAM" id="Phobius"/>
    </source>
</evidence>
<evidence type="ECO:0000256" key="10">
    <source>
        <dbReference type="ARBA" id="ARBA00035657"/>
    </source>
</evidence>
<gene>
    <name evidence="16" type="ORF">ABUE30_16955</name>
</gene>
<evidence type="ECO:0000256" key="2">
    <source>
        <dbReference type="ARBA" id="ARBA00022475"/>
    </source>
</evidence>
<evidence type="ECO:0000256" key="12">
    <source>
        <dbReference type="ARBA" id="ARBA00035727"/>
    </source>
</evidence>
<comment type="subcellular location">
    <subcellularLocation>
        <location evidence="1">Cell inner membrane</location>
        <topology evidence="1">Single-pass membrane protein</topology>
    </subcellularLocation>
</comment>
<dbReference type="PANTHER" id="PTHR39579">
    <property type="entry name" value="INNER MEMBRANE PROTEIN YHCB"/>
    <property type="match status" value="1"/>
</dbReference>
<proteinExistence type="inferred from homology"/>
<evidence type="ECO:0000256" key="5">
    <source>
        <dbReference type="ARBA" id="ARBA00022692"/>
    </source>
</evidence>
<comment type="caution">
    <text evidence="16">The sequence shown here is derived from an EMBL/GenBank/DDBJ whole genome shotgun (WGS) entry which is preliminary data.</text>
</comment>
<keyword evidence="3" id="KW-0997">Cell inner membrane</keyword>
<evidence type="ECO:0000256" key="4">
    <source>
        <dbReference type="ARBA" id="ARBA00022618"/>
    </source>
</evidence>
<evidence type="ECO:0000256" key="14">
    <source>
        <dbReference type="SAM" id="MobiDB-lite"/>
    </source>
</evidence>
<reference evidence="16 17" key="1">
    <citation type="journal article" date="2013" name="Int. J. Syst. Evol. Microbiol.">
        <title>Celerinatantimonas yamalensis sp. nov., a cold-adapted diazotrophic bacterium from a cold permafrost brine.</title>
        <authorList>
            <person name="Shcherbakova V."/>
            <person name="Chuvilskaya N."/>
            <person name="Rivkina E."/>
            <person name="Demidov N."/>
            <person name="Uchaeva V."/>
            <person name="Suetin S."/>
            <person name="Suzina N."/>
            <person name="Gilichinsky D."/>
        </authorList>
    </citation>
    <scope>NUCLEOTIDE SEQUENCE [LARGE SCALE GENOMIC DNA]</scope>
    <source>
        <strain evidence="16 17">C7</strain>
    </source>
</reference>
<keyword evidence="6" id="KW-0133">Cell shape</keyword>
<protein>
    <recommendedName>
        <fullName evidence="11">Z-ring associated protein G</fullName>
    </recommendedName>
    <alternativeName>
        <fullName evidence="12">Cell division protein ZapG</fullName>
    </alternativeName>
</protein>
<comment type="similarity">
    <text evidence="10">Belongs to the ZapG family.</text>
</comment>
<evidence type="ECO:0000256" key="1">
    <source>
        <dbReference type="ARBA" id="ARBA00004377"/>
    </source>
</evidence>
<dbReference type="Proteomes" id="UP001629953">
    <property type="component" value="Unassembled WGS sequence"/>
</dbReference>
<sequence length="135" mass="15228">MNVLNSLILVAVGLILGVILTRLLTKNQKSSAELQRKLEQTQAELDAYQKQVNEHFNSSAQLLEELALQYQKIYRHMAEQSATLMVASVDQPLFDPDKLPMSPKTQDESESSELEDQPPKDYTNERSGILKSDPI</sequence>
<feature type="coiled-coil region" evidence="13">
    <location>
        <begin position="24"/>
        <end position="58"/>
    </location>
</feature>
<evidence type="ECO:0000256" key="11">
    <source>
        <dbReference type="ARBA" id="ARBA00035703"/>
    </source>
</evidence>
<evidence type="ECO:0000256" key="3">
    <source>
        <dbReference type="ARBA" id="ARBA00022519"/>
    </source>
</evidence>
<evidence type="ECO:0000256" key="8">
    <source>
        <dbReference type="ARBA" id="ARBA00023136"/>
    </source>
</evidence>
<feature type="region of interest" description="Disordered" evidence="14">
    <location>
        <begin position="93"/>
        <end position="135"/>
    </location>
</feature>
<dbReference type="RefSeq" id="WP_408625024.1">
    <property type="nucleotide sequence ID" value="NZ_JBEQCT010000010.1"/>
</dbReference>
<name>A0ABW9GCY0_9GAMM</name>
<dbReference type="PANTHER" id="PTHR39579:SF1">
    <property type="entry name" value="INNER MEMBRANE PROTEIN YHCB"/>
    <property type="match status" value="1"/>
</dbReference>
<feature type="transmembrane region" description="Helical" evidence="15">
    <location>
        <begin position="6"/>
        <end position="25"/>
    </location>
</feature>
<organism evidence="16 17">
    <name type="scientific">Celerinatantimonas yamalensis</name>
    <dbReference type="NCBI Taxonomy" id="559956"/>
    <lineage>
        <taxon>Bacteria</taxon>
        <taxon>Pseudomonadati</taxon>
        <taxon>Pseudomonadota</taxon>
        <taxon>Gammaproteobacteria</taxon>
        <taxon>Celerinatantimonadaceae</taxon>
        <taxon>Celerinatantimonas</taxon>
    </lineage>
</organism>
<keyword evidence="5 15" id="KW-0812">Transmembrane</keyword>
<keyword evidence="4" id="KW-0132">Cell division</keyword>
<evidence type="ECO:0000256" key="6">
    <source>
        <dbReference type="ARBA" id="ARBA00022960"/>
    </source>
</evidence>
<evidence type="ECO:0000256" key="9">
    <source>
        <dbReference type="ARBA" id="ARBA00023306"/>
    </source>
</evidence>
<evidence type="ECO:0000256" key="13">
    <source>
        <dbReference type="SAM" id="Coils"/>
    </source>
</evidence>
<keyword evidence="13" id="KW-0175">Coiled coil</keyword>
<keyword evidence="17" id="KW-1185">Reference proteome</keyword>
<evidence type="ECO:0000313" key="16">
    <source>
        <dbReference type="EMBL" id="MFM2486723.1"/>
    </source>
</evidence>
<keyword evidence="7 15" id="KW-1133">Transmembrane helix</keyword>
<evidence type="ECO:0000313" key="17">
    <source>
        <dbReference type="Proteomes" id="UP001629953"/>
    </source>
</evidence>
<dbReference type="Pfam" id="PF06295">
    <property type="entry name" value="ZapG-like"/>
    <property type="match status" value="1"/>
</dbReference>
<keyword evidence="8 15" id="KW-0472">Membrane</keyword>
<accession>A0ABW9GCY0</accession>
<keyword evidence="2" id="KW-1003">Cell membrane</keyword>
<dbReference type="EMBL" id="JBEQCT010000010">
    <property type="protein sequence ID" value="MFM2486723.1"/>
    <property type="molecule type" value="Genomic_DNA"/>
</dbReference>